<dbReference type="Gene3D" id="3.10.620.30">
    <property type="match status" value="1"/>
</dbReference>
<dbReference type="Pfam" id="PF01841">
    <property type="entry name" value="Transglut_core"/>
    <property type="match status" value="1"/>
</dbReference>
<dbReference type="EMBL" id="PXYT01000044">
    <property type="protein sequence ID" value="PSR26025.1"/>
    <property type="molecule type" value="Genomic_DNA"/>
</dbReference>
<proteinExistence type="predicted"/>
<comment type="caution">
    <text evidence="3">The sequence shown here is derived from an EMBL/GenBank/DDBJ whole genome shotgun (WGS) entry which is preliminary data.</text>
</comment>
<keyword evidence="1" id="KW-1133">Transmembrane helix</keyword>
<keyword evidence="1" id="KW-0472">Membrane</keyword>
<feature type="transmembrane region" description="Helical" evidence="1">
    <location>
        <begin position="155"/>
        <end position="171"/>
    </location>
</feature>
<feature type="transmembrane region" description="Helical" evidence="1">
    <location>
        <begin position="100"/>
        <end position="117"/>
    </location>
</feature>
<feature type="transmembrane region" description="Helical" evidence="1">
    <location>
        <begin position="47"/>
        <end position="67"/>
    </location>
</feature>
<feature type="transmembrane region" description="Helical" evidence="1">
    <location>
        <begin position="183"/>
        <end position="202"/>
    </location>
</feature>
<reference evidence="3 4" key="1">
    <citation type="journal article" date="2014" name="BMC Genomics">
        <title>Comparison of environmental and isolate Sulfobacillus genomes reveals diverse carbon, sulfur, nitrogen, and hydrogen metabolisms.</title>
        <authorList>
            <person name="Justice N.B."/>
            <person name="Norman A."/>
            <person name="Brown C.T."/>
            <person name="Singh A."/>
            <person name="Thomas B.C."/>
            <person name="Banfield J.F."/>
        </authorList>
    </citation>
    <scope>NUCLEOTIDE SEQUENCE [LARGE SCALE GENOMIC DNA]</scope>
    <source>
        <strain evidence="3">AMDSBA1</strain>
    </source>
</reference>
<organism evidence="3 4">
    <name type="scientific">Sulfobacillus benefaciens</name>
    <dbReference type="NCBI Taxonomy" id="453960"/>
    <lineage>
        <taxon>Bacteria</taxon>
        <taxon>Bacillati</taxon>
        <taxon>Bacillota</taxon>
        <taxon>Clostridia</taxon>
        <taxon>Eubacteriales</taxon>
        <taxon>Clostridiales Family XVII. Incertae Sedis</taxon>
        <taxon>Sulfobacillus</taxon>
    </lineage>
</organism>
<name>A0A2T2WUX1_9FIRM</name>
<evidence type="ECO:0000259" key="2">
    <source>
        <dbReference type="SMART" id="SM00460"/>
    </source>
</evidence>
<feature type="transmembrane region" description="Helical" evidence="1">
    <location>
        <begin position="21"/>
        <end position="41"/>
    </location>
</feature>
<accession>A0A2T2WUX1</accession>
<gene>
    <name evidence="3" type="ORF">C7B43_15270</name>
</gene>
<protein>
    <recommendedName>
        <fullName evidence="2">Transglutaminase-like domain-containing protein</fullName>
    </recommendedName>
</protein>
<evidence type="ECO:0000313" key="4">
    <source>
        <dbReference type="Proteomes" id="UP000242699"/>
    </source>
</evidence>
<dbReference type="InterPro" id="IPR052901">
    <property type="entry name" value="Bact_TGase-like"/>
</dbReference>
<sequence length="708" mass="79773">MSSQKVQTVLRGLWMSSLFWPYTHGGGFHDAALLALTPLWLAFGDMFSSWILMLGFWVIVMVAELVIEWASMPSLRHVFFITSRAVLVLHHLSFANWNQISAHIATPLLLIGALLGWQIFRRATNTQRISILLVIGTLSMAVNHVFWQLPAEDPLFVYALIGLLLLSYHHVLKMLSQKGPSRLLGSIIAALTVLVPLSIGWGEPPQPGHNALGFLNGNLQNLRLFSGGTTTGYSQGINEIGNSIVPNYNPVMIVHSRHPHYWQAEIFTTFTGKEWTDPPSNAVEITPEDSGIPLFSLPFNTSQIVTTTQSFTVQALTGRPSRTLFYAGVPISINTGPSSLILYPGKEQFVTSRVRSYRVTSIVPQFNPVVLNNITFGEYPTPRLTPDLQIPRNLSPRVGRLARQITRHAKGPWQAAMDIKQYLDSHYRYSFHVTRTRTDVVNHFLFTDKEGYCDQFSTSFIMMLRTLGIPARWVAGYAPGQYNARDHGYLIRAIDAHAWAQIYVSPYGWIPVDPTPGYNVPNVVKTPAASEAPAIKPVTPPNVHILPAVHYAAPPGVNTHRSVTQRSIRHTDTSARNRSVPHIPYLAYHWFVAIMIVILVSGMFMAIRRHTHQEPSSSRMWRQIKWWTHTRLHVPVDTLTPREWARLWTASVTCDPDACRSLLAYLEKGLYSPQQWSARDTLTARRLWAAVRFAHKKIRGHQDVAIKP</sequence>
<feature type="transmembrane region" description="Helical" evidence="1">
    <location>
        <begin position="129"/>
        <end position="149"/>
    </location>
</feature>
<dbReference type="AlphaFoldDB" id="A0A2T2WUX1"/>
<dbReference type="Proteomes" id="UP000242699">
    <property type="component" value="Unassembled WGS sequence"/>
</dbReference>
<feature type="transmembrane region" description="Helical" evidence="1">
    <location>
        <begin position="587"/>
        <end position="607"/>
    </location>
</feature>
<dbReference type="InterPro" id="IPR002931">
    <property type="entry name" value="Transglutaminase-like"/>
</dbReference>
<evidence type="ECO:0000313" key="3">
    <source>
        <dbReference type="EMBL" id="PSR26025.1"/>
    </source>
</evidence>
<keyword evidence="1" id="KW-0812">Transmembrane</keyword>
<dbReference type="SMART" id="SM00460">
    <property type="entry name" value="TGc"/>
    <property type="match status" value="1"/>
</dbReference>
<dbReference type="InterPro" id="IPR038765">
    <property type="entry name" value="Papain-like_cys_pep_sf"/>
</dbReference>
<dbReference type="PANTHER" id="PTHR42736:SF1">
    <property type="entry name" value="PROTEIN-GLUTAMINE GAMMA-GLUTAMYLTRANSFERASE"/>
    <property type="match status" value="1"/>
</dbReference>
<dbReference type="PANTHER" id="PTHR42736">
    <property type="entry name" value="PROTEIN-GLUTAMINE GAMMA-GLUTAMYLTRANSFERASE"/>
    <property type="match status" value="1"/>
</dbReference>
<dbReference type="SUPFAM" id="SSF54001">
    <property type="entry name" value="Cysteine proteinases"/>
    <property type="match status" value="1"/>
</dbReference>
<feature type="domain" description="Transglutaminase-like" evidence="2">
    <location>
        <begin position="445"/>
        <end position="516"/>
    </location>
</feature>
<evidence type="ECO:0000256" key="1">
    <source>
        <dbReference type="SAM" id="Phobius"/>
    </source>
</evidence>